<dbReference type="PANTHER" id="PTHR12526:SF640">
    <property type="entry name" value="COLANIC ACID BIOSYNTHESIS GLYCOSYLTRANSFERASE WCAL-RELATED"/>
    <property type="match status" value="1"/>
</dbReference>
<keyword evidence="3" id="KW-0808">Transferase</keyword>
<organism evidence="6 7">
    <name type="scientific">Geoalkalibacter halelectricus</name>
    <dbReference type="NCBI Taxonomy" id="2847045"/>
    <lineage>
        <taxon>Bacteria</taxon>
        <taxon>Pseudomonadati</taxon>
        <taxon>Thermodesulfobacteriota</taxon>
        <taxon>Desulfuromonadia</taxon>
        <taxon>Desulfuromonadales</taxon>
        <taxon>Geoalkalibacteraceae</taxon>
        <taxon>Geoalkalibacter</taxon>
    </lineage>
</organism>
<evidence type="ECO:0000256" key="2">
    <source>
        <dbReference type="ARBA" id="ARBA00022676"/>
    </source>
</evidence>
<feature type="domain" description="Glycosyltransferase subfamily 4-like N-terminal" evidence="5">
    <location>
        <begin position="71"/>
        <end position="178"/>
    </location>
</feature>
<evidence type="ECO:0000256" key="1">
    <source>
        <dbReference type="ARBA" id="ARBA00009481"/>
    </source>
</evidence>
<sequence>MSDNNILMVGNFSSGTGYAWNMINSCFYALGRAFIDKENEAYVCYPVVDKINDIFIDSNINILEFDFERYSFLKIYKFLKDKKIKNLYLINYSTFSPLYLVARFAGVRKIIVHDHASSGILLPNNILKKALKTVFNRIPVFNPDKILVISKFVKKRKVEGSCFPEGKIEVVYNGVDLDSFKGEASFDLHDRFNIPKDRKIVFCAARANTHKGIQFFIEASRLLIHEKNRTDLFFLYCGDGPDMKNFQKLVSECQLSEFFCFAGNSNHISEILKGVHVCVVPSVWLEGFGMMVIESMAAEVPVIASRVGGMAEIIDDGVDGIYVDPGDPNAIADAIENLVNDVQLKEKIKIKGKEKVAQVYSSDEQKQRIINSFFE</sequence>
<dbReference type="InterPro" id="IPR028098">
    <property type="entry name" value="Glyco_trans_4-like_N"/>
</dbReference>
<gene>
    <name evidence="6" type="ORF">L9S41_16595</name>
</gene>
<dbReference type="Proteomes" id="UP001060414">
    <property type="component" value="Chromosome"/>
</dbReference>
<evidence type="ECO:0000256" key="3">
    <source>
        <dbReference type="ARBA" id="ARBA00022679"/>
    </source>
</evidence>
<evidence type="ECO:0000313" key="6">
    <source>
        <dbReference type="EMBL" id="UWZ79280.1"/>
    </source>
</evidence>
<dbReference type="Pfam" id="PF00534">
    <property type="entry name" value="Glycos_transf_1"/>
    <property type="match status" value="1"/>
</dbReference>
<evidence type="ECO:0000259" key="5">
    <source>
        <dbReference type="Pfam" id="PF13439"/>
    </source>
</evidence>
<keyword evidence="7" id="KW-1185">Reference proteome</keyword>
<dbReference type="Gene3D" id="3.40.50.2000">
    <property type="entry name" value="Glycogen Phosphorylase B"/>
    <property type="match status" value="2"/>
</dbReference>
<comment type="similarity">
    <text evidence="1">Belongs to the glycosyltransferase group 1 family. Glycosyltransferase 4 subfamily.</text>
</comment>
<feature type="domain" description="Glycosyl transferase family 1" evidence="4">
    <location>
        <begin position="189"/>
        <end position="354"/>
    </location>
</feature>
<accession>A0ABY5ZN15</accession>
<evidence type="ECO:0000259" key="4">
    <source>
        <dbReference type="Pfam" id="PF00534"/>
    </source>
</evidence>
<dbReference type="RefSeq" id="WP_260747636.1">
    <property type="nucleotide sequence ID" value="NZ_CP092109.1"/>
</dbReference>
<dbReference type="InterPro" id="IPR001296">
    <property type="entry name" value="Glyco_trans_1"/>
</dbReference>
<dbReference type="Pfam" id="PF13439">
    <property type="entry name" value="Glyco_transf_4"/>
    <property type="match status" value="1"/>
</dbReference>
<dbReference type="PANTHER" id="PTHR12526">
    <property type="entry name" value="GLYCOSYLTRANSFERASE"/>
    <property type="match status" value="1"/>
</dbReference>
<protein>
    <submittedName>
        <fullName evidence="6">Glycosyltransferase family 4 protein</fullName>
    </submittedName>
</protein>
<name>A0ABY5ZN15_9BACT</name>
<keyword evidence="2" id="KW-0328">Glycosyltransferase</keyword>
<dbReference type="SUPFAM" id="SSF53756">
    <property type="entry name" value="UDP-Glycosyltransferase/glycogen phosphorylase"/>
    <property type="match status" value="1"/>
</dbReference>
<dbReference type="EMBL" id="CP092109">
    <property type="protein sequence ID" value="UWZ79280.1"/>
    <property type="molecule type" value="Genomic_DNA"/>
</dbReference>
<reference evidence="6" key="1">
    <citation type="journal article" date="2022" name="Environ. Microbiol.">
        <title>Geoalkalibacter halelectricus SAP #1 sp. nov. possessing extracellular electron transfer and mineral#reducing capabilities from a haloalkaline environment.</title>
        <authorList>
            <person name="Yadav S."/>
            <person name="Singh R."/>
            <person name="Sundharam S.S."/>
            <person name="Chaudhary S."/>
            <person name="Krishnamurthi S."/>
            <person name="Patil S.A."/>
        </authorList>
    </citation>
    <scope>NUCLEOTIDE SEQUENCE</scope>
    <source>
        <strain evidence="6">SAP-1</strain>
    </source>
</reference>
<dbReference type="CDD" id="cd03801">
    <property type="entry name" value="GT4_PimA-like"/>
    <property type="match status" value="1"/>
</dbReference>
<proteinExistence type="inferred from homology"/>
<evidence type="ECO:0000313" key="7">
    <source>
        <dbReference type="Proteomes" id="UP001060414"/>
    </source>
</evidence>